<dbReference type="GO" id="GO:0016887">
    <property type="term" value="F:ATP hydrolysis activity"/>
    <property type="evidence" value="ECO:0007669"/>
    <property type="project" value="InterPro"/>
</dbReference>
<evidence type="ECO:0000256" key="14">
    <source>
        <dbReference type="ARBA" id="ARBA00022989"/>
    </source>
</evidence>
<feature type="domain" description="HMA" evidence="19">
    <location>
        <begin position="16"/>
        <end position="81"/>
    </location>
</feature>
<dbReference type="InterPro" id="IPR006121">
    <property type="entry name" value="HMA_dom"/>
</dbReference>
<keyword evidence="10" id="KW-0187">Copper transport</keyword>
<dbReference type="NCBIfam" id="TIGR01494">
    <property type="entry name" value="ATPase_P-type"/>
    <property type="match status" value="2"/>
</dbReference>
<dbReference type="GO" id="GO:0043682">
    <property type="term" value="F:P-type divalent copper transporter activity"/>
    <property type="evidence" value="ECO:0007669"/>
    <property type="project" value="TreeGrafter"/>
</dbReference>
<dbReference type="InterPro" id="IPR017969">
    <property type="entry name" value="Heavy-metal-associated_CS"/>
</dbReference>
<dbReference type="InterPro" id="IPR008250">
    <property type="entry name" value="ATPase_P-typ_transduc_dom_A_sf"/>
</dbReference>
<keyword evidence="11 18" id="KW-0067">ATP-binding</keyword>
<feature type="transmembrane region" description="Helical" evidence="18">
    <location>
        <begin position="439"/>
        <end position="459"/>
    </location>
</feature>
<dbReference type="InterPro" id="IPR023298">
    <property type="entry name" value="ATPase_P-typ_TM_dom_sf"/>
</dbReference>
<dbReference type="SUPFAM" id="SSF81665">
    <property type="entry name" value="Calcium ATPase, transmembrane domain M"/>
    <property type="match status" value="1"/>
</dbReference>
<dbReference type="InterPro" id="IPR023214">
    <property type="entry name" value="HAD_sf"/>
</dbReference>
<dbReference type="InterPro" id="IPR001757">
    <property type="entry name" value="P_typ_ATPase"/>
</dbReference>
<dbReference type="GO" id="GO:0140581">
    <property type="term" value="F:P-type monovalent copper transporter activity"/>
    <property type="evidence" value="ECO:0007669"/>
    <property type="project" value="UniProtKB-EC"/>
</dbReference>
<accession>A0AAP5Q564</accession>
<dbReference type="Pfam" id="PF00702">
    <property type="entry name" value="Hydrolase"/>
    <property type="match status" value="1"/>
</dbReference>
<feature type="transmembrane region" description="Helical" evidence="18">
    <location>
        <begin position="256"/>
        <end position="274"/>
    </location>
</feature>
<dbReference type="PROSITE" id="PS00154">
    <property type="entry name" value="ATPASE_E1_E2"/>
    <property type="match status" value="1"/>
</dbReference>
<comment type="caution">
    <text evidence="20">The sequence shown here is derived from an EMBL/GenBank/DDBJ whole genome shotgun (WGS) entry which is preliminary data.</text>
</comment>
<dbReference type="InterPro" id="IPR036412">
    <property type="entry name" value="HAD-like_sf"/>
</dbReference>
<dbReference type="NCBIfam" id="TIGR01511">
    <property type="entry name" value="ATPase-IB1_Cu"/>
    <property type="match status" value="1"/>
</dbReference>
<dbReference type="RefSeq" id="WP_315696618.1">
    <property type="nucleotide sequence ID" value="NZ_JANSLM010000001.1"/>
</dbReference>
<evidence type="ECO:0000256" key="11">
    <source>
        <dbReference type="ARBA" id="ARBA00022840"/>
    </source>
</evidence>
<dbReference type="PRINTS" id="PR00943">
    <property type="entry name" value="CUATPASE"/>
</dbReference>
<keyword evidence="17 18" id="KW-0472">Membrane</keyword>
<dbReference type="GO" id="GO:0055070">
    <property type="term" value="P:copper ion homeostasis"/>
    <property type="evidence" value="ECO:0007669"/>
    <property type="project" value="TreeGrafter"/>
</dbReference>
<evidence type="ECO:0000256" key="16">
    <source>
        <dbReference type="ARBA" id="ARBA00023065"/>
    </source>
</evidence>
<sequence>MTQTSTSAGAASEASHSWMIGIEGMSCASCVSRVEKALDKVPGVRHASVSLATESATVEAAAEVPPEALRAAVEKAGYRVAATEIELVIEGMTCASCVSRIEKALDRVPGVLGTTVNLATDRATVRVLEGAAEPEQLTAAVERAGYRAHVPLTDKPARAQPGVWREAWPVVVAALLSAPLVVPMVTAPFGAHAMLPAWVQWLLATPVQFWLGARFYRASWKALRAGTANMDVLVALGTSAAYGLSLYLWYTRGNSTAALYFDAAAIVITLILFGKWLEARAKRHTADAIRALETLRPDTARIVRDGVEEEVPVSVVQTGDIVVIRPGERVPVDGVIAGGASQLDESLLTGESLPVAKGEGDAVIGASINGDGLLHVRTTAIGAETALSRIIRLVEHAQAAKAPIQRLVDRVAAVFVPAVLAVALVTLLGWWYAGGGLEHAIIVAVTVLVVACPCSLGLATPTAIMVGTGLGAWHGILIKDAEALEVAHRIRTVAFDKTGTLTQGKPRLVAQVSALDIEPGELLQLAASVQGGSSHPLAEAVMLEAGEKNVVALPAQAVQALAGRGMAASVTRNGVVLDLRLGSSRLMEEAGVDIAPFVERAMELERAGRTVSWLADVAGKPQLLGLLAFGDRVKPGAREAVQRLHAMGVRTVMVTGDNAGSAQAIADQVGIDEVVAKVLPENKAETVALLKRDGGAVAMVGDGINDAPALAAADVGIAMATGTDVAMHTAGVTLMRGDVALVADAIDLSRRTWSKIRQNLFWAFAYNVIGIGLAAFGVLSPVIAGAAMAASSVSVVSNALLLKRWRSAAEKSPARVRSPGLMGVNT</sequence>
<dbReference type="InterPro" id="IPR036163">
    <property type="entry name" value="HMA_dom_sf"/>
</dbReference>
<evidence type="ECO:0000256" key="8">
    <source>
        <dbReference type="ARBA" id="ARBA00022737"/>
    </source>
</evidence>
<dbReference type="InterPro" id="IPR023299">
    <property type="entry name" value="ATPase_P-typ_cyto_dom_N"/>
</dbReference>
<dbReference type="AlphaFoldDB" id="A0AAP5Q564"/>
<evidence type="ECO:0000256" key="3">
    <source>
        <dbReference type="ARBA" id="ARBA00012517"/>
    </source>
</evidence>
<dbReference type="InterPro" id="IPR018303">
    <property type="entry name" value="ATPase_P-typ_P_site"/>
</dbReference>
<dbReference type="Gene3D" id="2.70.150.10">
    <property type="entry name" value="Calcium-transporting ATPase, cytoplasmic transduction domain A"/>
    <property type="match status" value="1"/>
</dbReference>
<dbReference type="EMBL" id="JANSLM010000001">
    <property type="protein sequence ID" value="MDT8835847.1"/>
    <property type="molecule type" value="Genomic_DNA"/>
</dbReference>
<dbReference type="FunFam" id="2.70.150.10:FF:000020">
    <property type="entry name" value="Copper-exporting P-type ATPase A"/>
    <property type="match status" value="1"/>
</dbReference>
<dbReference type="InterPro" id="IPR059000">
    <property type="entry name" value="ATPase_P-type_domA"/>
</dbReference>
<dbReference type="PROSITE" id="PS50846">
    <property type="entry name" value="HMA_2"/>
    <property type="match status" value="2"/>
</dbReference>
<evidence type="ECO:0000256" key="10">
    <source>
        <dbReference type="ARBA" id="ARBA00022796"/>
    </source>
</evidence>
<dbReference type="SUPFAM" id="SSF55008">
    <property type="entry name" value="HMA, heavy metal-associated domain"/>
    <property type="match status" value="2"/>
</dbReference>
<feature type="transmembrane region" description="Helical" evidence="18">
    <location>
        <begin position="198"/>
        <end position="216"/>
    </location>
</feature>
<keyword evidence="16" id="KW-0406">Ion transport</keyword>
<keyword evidence="4" id="KW-0813">Transport</keyword>
<evidence type="ECO:0000256" key="12">
    <source>
        <dbReference type="ARBA" id="ARBA00022842"/>
    </source>
</evidence>
<keyword evidence="14 18" id="KW-1133">Transmembrane helix</keyword>
<evidence type="ECO:0000256" key="15">
    <source>
        <dbReference type="ARBA" id="ARBA00023008"/>
    </source>
</evidence>
<evidence type="ECO:0000256" key="6">
    <source>
        <dbReference type="ARBA" id="ARBA00022692"/>
    </source>
</evidence>
<dbReference type="Gene3D" id="3.40.50.1000">
    <property type="entry name" value="HAD superfamily/HAD-like"/>
    <property type="match status" value="1"/>
</dbReference>
<evidence type="ECO:0000259" key="19">
    <source>
        <dbReference type="PROSITE" id="PS50846"/>
    </source>
</evidence>
<comment type="similarity">
    <text evidence="2 18">Belongs to the cation transport ATPase (P-type) (TC 3.A.3) family. Type IB subfamily.</text>
</comment>
<dbReference type="SUPFAM" id="SSF56784">
    <property type="entry name" value="HAD-like"/>
    <property type="match status" value="1"/>
</dbReference>
<dbReference type="PANTHER" id="PTHR43520">
    <property type="entry name" value="ATP7, ISOFORM B"/>
    <property type="match status" value="1"/>
</dbReference>
<keyword evidence="5 18" id="KW-1003">Cell membrane</keyword>
<dbReference type="FunFam" id="3.30.70.100:FF:000005">
    <property type="entry name" value="Copper-exporting P-type ATPase A"/>
    <property type="match status" value="2"/>
</dbReference>
<dbReference type="PROSITE" id="PS01047">
    <property type="entry name" value="HMA_1"/>
    <property type="match status" value="2"/>
</dbReference>
<dbReference type="GO" id="GO:0005886">
    <property type="term" value="C:plasma membrane"/>
    <property type="evidence" value="ECO:0007669"/>
    <property type="project" value="UniProtKB-SubCell"/>
</dbReference>
<keyword evidence="12" id="KW-0460">Magnesium</keyword>
<evidence type="ECO:0000313" key="20">
    <source>
        <dbReference type="EMBL" id="MDT8835847.1"/>
    </source>
</evidence>
<dbReference type="PRINTS" id="PR00119">
    <property type="entry name" value="CATATPASE"/>
</dbReference>
<dbReference type="PANTHER" id="PTHR43520:SF8">
    <property type="entry name" value="P-TYPE CU(+) TRANSPORTER"/>
    <property type="match status" value="1"/>
</dbReference>
<keyword evidence="9 18" id="KW-0547">Nucleotide-binding</keyword>
<evidence type="ECO:0000256" key="1">
    <source>
        <dbReference type="ARBA" id="ARBA00004651"/>
    </source>
</evidence>
<name>A0AAP5Q564_9BURK</name>
<evidence type="ECO:0000256" key="13">
    <source>
        <dbReference type="ARBA" id="ARBA00022967"/>
    </source>
</evidence>
<keyword evidence="13" id="KW-1278">Translocase</keyword>
<dbReference type="GO" id="GO:0005507">
    <property type="term" value="F:copper ion binding"/>
    <property type="evidence" value="ECO:0007669"/>
    <property type="project" value="InterPro"/>
</dbReference>
<dbReference type="SFLD" id="SFLDG00002">
    <property type="entry name" value="C1.7:_P-type_atpase_like"/>
    <property type="match status" value="1"/>
</dbReference>
<feature type="transmembrane region" description="Helical" evidence="18">
    <location>
        <begin position="167"/>
        <end position="186"/>
    </location>
</feature>
<feature type="transmembrane region" description="Helical" evidence="18">
    <location>
        <begin position="782"/>
        <end position="802"/>
    </location>
</feature>
<dbReference type="InterPro" id="IPR006122">
    <property type="entry name" value="HMA_Cu_ion-bd"/>
</dbReference>
<dbReference type="Pfam" id="PF00403">
    <property type="entry name" value="HMA"/>
    <property type="match status" value="2"/>
</dbReference>
<dbReference type="EC" id="7.2.2.8" evidence="3"/>
<evidence type="ECO:0000256" key="7">
    <source>
        <dbReference type="ARBA" id="ARBA00022723"/>
    </source>
</evidence>
<feature type="domain" description="HMA" evidence="19">
    <location>
        <begin position="83"/>
        <end position="149"/>
    </location>
</feature>
<evidence type="ECO:0000256" key="5">
    <source>
        <dbReference type="ARBA" id="ARBA00022475"/>
    </source>
</evidence>
<dbReference type="InterPro" id="IPR027256">
    <property type="entry name" value="P-typ_ATPase_IB"/>
</dbReference>
<feature type="transmembrane region" description="Helical" evidence="18">
    <location>
        <begin position="228"/>
        <end position="250"/>
    </location>
</feature>
<proteinExistence type="inferred from homology"/>
<gene>
    <name evidence="20" type="ORF">ParKJ_00280</name>
</gene>
<dbReference type="GO" id="GO:0005524">
    <property type="term" value="F:ATP binding"/>
    <property type="evidence" value="ECO:0007669"/>
    <property type="project" value="UniProtKB-UniRule"/>
</dbReference>
<feature type="transmembrane region" description="Helical" evidence="18">
    <location>
        <begin position="411"/>
        <end position="433"/>
    </location>
</feature>
<dbReference type="SUPFAM" id="SSF81653">
    <property type="entry name" value="Calcium ATPase, transduction domain A"/>
    <property type="match status" value="1"/>
</dbReference>
<dbReference type="Gene3D" id="3.40.1110.10">
    <property type="entry name" value="Calcium-transporting ATPase, cytoplasmic domain N"/>
    <property type="match status" value="1"/>
</dbReference>
<dbReference type="GO" id="GO:0060003">
    <property type="term" value="P:copper ion export"/>
    <property type="evidence" value="ECO:0007669"/>
    <property type="project" value="UniProtKB-ARBA"/>
</dbReference>
<dbReference type="NCBIfam" id="TIGR00003">
    <property type="entry name" value="copper ion binding protein"/>
    <property type="match status" value="2"/>
</dbReference>
<feature type="transmembrane region" description="Helical" evidence="18">
    <location>
        <begin position="759"/>
        <end position="776"/>
    </location>
</feature>
<evidence type="ECO:0000256" key="18">
    <source>
        <dbReference type="RuleBase" id="RU362081"/>
    </source>
</evidence>
<keyword evidence="8" id="KW-0677">Repeat</keyword>
<evidence type="ECO:0000256" key="17">
    <source>
        <dbReference type="ARBA" id="ARBA00023136"/>
    </source>
</evidence>
<dbReference type="InterPro" id="IPR044492">
    <property type="entry name" value="P_typ_ATPase_HD_dom"/>
</dbReference>
<organism evidence="20 21">
    <name type="scientific">Paraburkholderia fungorum</name>
    <dbReference type="NCBI Taxonomy" id="134537"/>
    <lineage>
        <taxon>Bacteria</taxon>
        <taxon>Pseudomonadati</taxon>
        <taxon>Pseudomonadota</taxon>
        <taxon>Betaproteobacteria</taxon>
        <taxon>Burkholderiales</taxon>
        <taxon>Burkholderiaceae</taxon>
        <taxon>Paraburkholderia</taxon>
    </lineage>
</organism>
<keyword evidence="15" id="KW-0186">Copper</keyword>
<dbReference type="Gene3D" id="3.30.70.100">
    <property type="match status" value="2"/>
</dbReference>
<comment type="subcellular location">
    <subcellularLocation>
        <location evidence="1">Cell membrane</location>
        <topology evidence="1">Multi-pass membrane protein</topology>
    </subcellularLocation>
</comment>
<evidence type="ECO:0000256" key="9">
    <source>
        <dbReference type="ARBA" id="ARBA00022741"/>
    </source>
</evidence>
<reference evidence="20" key="1">
    <citation type="submission" date="2022-08" db="EMBL/GenBank/DDBJ databases">
        <authorList>
            <person name="Kim S.-J."/>
        </authorList>
    </citation>
    <scope>NUCLEOTIDE SEQUENCE</scope>
    <source>
        <strain evidence="20">KJ</strain>
    </source>
</reference>
<dbReference type="SFLD" id="SFLDF00027">
    <property type="entry name" value="p-type_atpase"/>
    <property type="match status" value="1"/>
</dbReference>
<dbReference type="CDD" id="cd00371">
    <property type="entry name" value="HMA"/>
    <property type="match status" value="2"/>
</dbReference>
<keyword evidence="6 18" id="KW-0812">Transmembrane</keyword>
<protein>
    <recommendedName>
        <fullName evidence="3">P-type Cu(+) transporter</fullName>
        <ecNumber evidence="3">7.2.2.8</ecNumber>
    </recommendedName>
</protein>
<evidence type="ECO:0000256" key="4">
    <source>
        <dbReference type="ARBA" id="ARBA00022448"/>
    </source>
</evidence>
<dbReference type="SFLD" id="SFLDS00003">
    <property type="entry name" value="Haloacid_Dehalogenase"/>
    <property type="match status" value="1"/>
</dbReference>
<dbReference type="Pfam" id="PF00122">
    <property type="entry name" value="E1-E2_ATPase"/>
    <property type="match status" value="1"/>
</dbReference>
<evidence type="ECO:0000256" key="2">
    <source>
        <dbReference type="ARBA" id="ARBA00006024"/>
    </source>
</evidence>
<evidence type="ECO:0000313" key="21">
    <source>
        <dbReference type="Proteomes" id="UP001246473"/>
    </source>
</evidence>
<dbReference type="Proteomes" id="UP001246473">
    <property type="component" value="Unassembled WGS sequence"/>
</dbReference>
<dbReference type="NCBIfam" id="TIGR01525">
    <property type="entry name" value="ATPase-IB_hvy"/>
    <property type="match status" value="1"/>
</dbReference>
<dbReference type="CDD" id="cd02094">
    <property type="entry name" value="P-type_ATPase_Cu-like"/>
    <property type="match status" value="1"/>
</dbReference>
<keyword evidence="7 18" id="KW-0479">Metal-binding</keyword>